<dbReference type="SUPFAM" id="SSF52151">
    <property type="entry name" value="FabD/lysophospholipase-like"/>
    <property type="match status" value="1"/>
</dbReference>
<evidence type="ECO:0000313" key="2">
    <source>
        <dbReference type="Proteomes" id="UP001189429"/>
    </source>
</evidence>
<accession>A0ABN9QI17</accession>
<name>A0ABN9QI17_9DINO</name>
<comment type="caution">
    <text evidence="1">The sequence shown here is derived from an EMBL/GenBank/DDBJ whole genome shotgun (WGS) entry which is preliminary data.</text>
</comment>
<evidence type="ECO:0008006" key="3">
    <source>
        <dbReference type="Google" id="ProtNLM"/>
    </source>
</evidence>
<dbReference type="Gene3D" id="3.40.366.10">
    <property type="entry name" value="Malonyl-Coenzyme A Acyl Carrier Protein, domain 2"/>
    <property type="match status" value="1"/>
</dbReference>
<dbReference type="PANTHER" id="PTHR47170:SF2">
    <property type="entry name" value="MALONYL-COA:ACP TRANSACYLASE (MAT) DOMAIN-CONTAINING PROTEIN"/>
    <property type="match status" value="1"/>
</dbReference>
<dbReference type="PANTHER" id="PTHR47170">
    <property type="entry name" value="MALONYL-COA ACP TRANSACYLASE, ACP-BINDING"/>
    <property type="match status" value="1"/>
</dbReference>
<dbReference type="InterPro" id="IPR001227">
    <property type="entry name" value="Ac_transferase_dom_sf"/>
</dbReference>
<keyword evidence="2" id="KW-1185">Reference proteome</keyword>
<sequence length="121" mass="13355">MAGGALQAKVLKTGGAFHTSLMKPEKLIKALDEALPNMKPPRCSVYFNVNAQPLPAGSDPKQFVELMKKQLTSPVLWTPSVSAMMKDGVKQFYECGPMKQIKAMMKRIDQGAWKETTNVEV</sequence>
<dbReference type="InterPro" id="IPR052760">
    <property type="entry name" value="Mitochondrial_malonyltrans"/>
</dbReference>
<gene>
    <name evidence="1" type="ORF">PCOR1329_LOCUS12127</name>
</gene>
<organism evidence="1 2">
    <name type="scientific">Prorocentrum cordatum</name>
    <dbReference type="NCBI Taxonomy" id="2364126"/>
    <lineage>
        <taxon>Eukaryota</taxon>
        <taxon>Sar</taxon>
        <taxon>Alveolata</taxon>
        <taxon>Dinophyceae</taxon>
        <taxon>Prorocentrales</taxon>
        <taxon>Prorocentraceae</taxon>
        <taxon>Prorocentrum</taxon>
    </lineage>
</organism>
<reference evidence="1" key="1">
    <citation type="submission" date="2023-10" db="EMBL/GenBank/DDBJ databases">
        <authorList>
            <person name="Chen Y."/>
            <person name="Shah S."/>
            <person name="Dougan E. K."/>
            <person name="Thang M."/>
            <person name="Chan C."/>
        </authorList>
    </citation>
    <scope>NUCLEOTIDE SEQUENCE [LARGE SCALE GENOMIC DNA]</scope>
</reference>
<dbReference type="EMBL" id="CAUYUJ010003525">
    <property type="protein sequence ID" value="CAK0805665.1"/>
    <property type="molecule type" value="Genomic_DNA"/>
</dbReference>
<evidence type="ECO:0000313" key="1">
    <source>
        <dbReference type="EMBL" id="CAK0805665.1"/>
    </source>
</evidence>
<dbReference type="Proteomes" id="UP001189429">
    <property type="component" value="Unassembled WGS sequence"/>
</dbReference>
<dbReference type="InterPro" id="IPR016035">
    <property type="entry name" value="Acyl_Trfase/lysoPLipase"/>
</dbReference>
<protein>
    <recommendedName>
        <fullName evidence="3">Malonyl-CoA:ACP transacylase (MAT) domain-containing protein</fullName>
    </recommendedName>
</protein>
<proteinExistence type="predicted"/>